<comment type="caution">
    <text evidence="2">The sequence shown here is derived from an EMBL/GenBank/DDBJ whole genome shotgun (WGS) entry which is preliminary data.</text>
</comment>
<dbReference type="Gene3D" id="3.60.15.10">
    <property type="entry name" value="Ribonuclease Z/Hydroxyacylglutathione hydrolase-like"/>
    <property type="match status" value="1"/>
</dbReference>
<dbReference type="EMBL" id="QGDL01000001">
    <property type="protein sequence ID" value="PWJ32274.1"/>
    <property type="molecule type" value="Genomic_DNA"/>
</dbReference>
<evidence type="ECO:0000313" key="2">
    <source>
        <dbReference type="EMBL" id="PWJ32274.1"/>
    </source>
</evidence>
<accession>A0A2Y9BBF7</accession>
<evidence type="ECO:0000313" key="3">
    <source>
        <dbReference type="Proteomes" id="UP000245845"/>
    </source>
</evidence>
<protein>
    <submittedName>
        <fullName evidence="2">L-ascorbate metabolism protein UlaG (Beta-lactamase superfamily)</fullName>
    </submittedName>
</protein>
<dbReference type="PANTHER" id="PTHR43546">
    <property type="entry name" value="UPF0173 METAL-DEPENDENT HYDROLASE MJ1163-RELATED"/>
    <property type="match status" value="1"/>
</dbReference>
<gene>
    <name evidence="2" type="ORF">A8806_101562</name>
</gene>
<dbReference type="SUPFAM" id="SSF56281">
    <property type="entry name" value="Metallo-hydrolase/oxidoreductase"/>
    <property type="match status" value="1"/>
</dbReference>
<dbReference type="AlphaFoldDB" id="A0A2Y9BBF7"/>
<dbReference type="InterPro" id="IPR036866">
    <property type="entry name" value="RibonucZ/Hydroxyglut_hydro"/>
</dbReference>
<feature type="domain" description="Metallo-beta-lactamase" evidence="1">
    <location>
        <begin position="35"/>
        <end position="235"/>
    </location>
</feature>
<sequence length="274" mass="31434">MLKEEIMAVKTLDHQIAVFYLGQEGFLIRYQGTSILIDAYLSDYVDRNCCTDSVVWKRKYDAPIDASELDFIDYVFCTHPHFDHADPDTLTVLNKVNKNITYIIPYSLEELMISYGIPEDRIRCADADQEMKLSNLLVTPVPAAHEQLHKDENGHYKELGYRIQFGEDVTIFHAGDCCPYDGLSERLKGVDIGFLPVNGRDYYRLREDIIGNMDSSEAILLAKETGMSLLVPMHFDLYAVNEVNPAHFVDRLFALNRMQRFHIFAPGESYIFGK</sequence>
<proteinExistence type="predicted"/>
<evidence type="ECO:0000259" key="1">
    <source>
        <dbReference type="Pfam" id="PF12706"/>
    </source>
</evidence>
<dbReference type="Proteomes" id="UP000245845">
    <property type="component" value="Unassembled WGS sequence"/>
</dbReference>
<keyword evidence="3" id="KW-1185">Reference proteome</keyword>
<reference evidence="2 3" key="1">
    <citation type="submission" date="2018-05" db="EMBL/GenBank/DDBJ databases">
        <title>The Hungate 1000. A catalogue of reference genomes from the rumen microbiome.</title>
        <authorList>
            <person name="Kelly W."/>
        </authorList>
    </citation>
    <scope>NUCLEOTIDE SEQUENCE [LARGE SCALE GENOMIC DNA]</scope>
    <source>
        <strain evidence="2 3">NLAE-zl-C242</strain>
    </source>
</reference>
<dbReference type="InterPro" id="IPR001279">
    <property type="entry name" value="Metallo-B-lactamas"/>
</dbReference>
<name>A0A2Y9BBF7_9FIRM</name>
<dbReference type="InterPro" id="IPR050114">
    <property type="entry name" value="UPF0173_UPF0282_UlaG_hydrolase"/>
</dbReference>
<dbReference type="RefSeq" id="WP_242995927.1">
    <property type="nucleotide sequence ID" value="NZ_BAAACK010000007.1"/>
</dbReference>
<dbReference type="Pfam" id="PF12706">
    <property type="entry name" value="Lactamase_B_2"/>
    <property type="match status" value="1"/>
</dbReference>
<organism evidence="2 3">
    <name type="scientific">Faecalicatena orotica</name>
    <dbReference type="NCBI Taxonomy" id="1544"/>
    <lineage>
        <taxon>Bacteria</taxon>
        <taxon>Bacillati</taxon>
        <taxon>Bacillota</taxon>
        <taxon>Clostridia</taxon>
        <taxon>Lachnospirales</taxon>
        <taxon>Lachnospiraceae</taxon>
        <taxon>Faecalicatena</taxon>
    </lineage>
</organism>